<dbReference type="CDD" id="cd12148">
    <property type="entry name" value="fungal_TF_MHR"/>
    <property type="match status" value="1"/>
</dbReference>
<organism evidence="7 8">
    <name type="scientific">Aspergillus arachidicola</name>
    <dbReference type="NCBI Taxonomy" id="656916"/>
    <lineage>
        <taxon>Eukaryota</taxon>
        <taxon>Fungi</taxon>
        <taxon>Dikarya</taxon>
        <taxon>Ascomycota</taxon>
        <taxon>Pezizomycotina</taxon>
        <taxon>Eurotiomycetes</taxon>
        <taxon>Eurotiomycetidae</taxon>
        <taxon>Eurotiales</taxon>
        <taxon>Aspergillaceae</taxon>
        <taxon>Aspergillus</taxon>
        <taxon>Aspergillus subgen. Circumdati</taxon>
    </lineage>
</organism>
<evidence type="ECO:0000256" key="3">
    <source>
        <dbReference type="ARBA" id="ARBA00023125"/>
    </source>
</evidence>
<feature type="domain" description="Xylanolytic transcriptional activator regulatory" evidence="6">
    <location>
        <begin position="114"/>
        <end position="277"/>
    </location>
</feature>
<keyword evidence="2" id="KW-0805">Transcription regulation</keyword>
<dbReference type="GO" id="GO:0008270">
    <property type="term" value="F:zinc ion binding"/>
    <property type="evidence" value="ECO:0007669"/>
    <property type="project" value="InterPro"/>
</dbReference>
<dbReference type="GO" id="GO:0006351">
    <property type="term" value="P:DNA-templated transcription"/>
    <property type="evidence" value="ECO:0007669"/>
    <property type="project" value="InterPro"/>
</dbReference>
<sequence length="549" mass="61175">MIATFLCKVGSASIGYFSESRIRALTNRLGHTGVECLLNRISAVVSDRYERHHEQPATDKLWQKPESLPEVEETTMRLYVSWDIHWSALYHTVLALGCQYHGGGAFEPGKGKSWKFYQVALGFASDIFVGAECMGGLQAITAMAIFALNFSYMHLDSLFIKQAACVAQRMKLNASSDAADQHIRYRTFWVIYFLEKTLSFHHGNTSVIMDSDIGCPVPTIPESVFGDYNWLTASAGLARFLSRAYESLYSISATWNTEESYYRKIDTMNSLLERWRQSIPIIFRPGEPFRAQSFHGSCETFIALQTHFCYHNACIALCRLTLHLGRHSDGPRQVAARKAIMLAARSIIELLRHIDMEAYTPVYILAHLPLSALFILFDLVIHNPTHPETASNLALLEVAGGHFSRLEYATGGSLPSSVLAEFAYIARTFVRTYRVEGNDGSTIAVPTDLNIDLPLRQDDSLPSAAPFLGNATHDHQPPLASPDTLPLLFPAIDDLDAGDGSLTGTHKLVPVPVPSEILRETLEHFCSSVPVAAWIYHNEDMPFSSARHF</sequence>
<evidence type="ECO:0000256" key="5">
    <source>
        <dbReference type="ARBA" id="ARBA00023242"/>
    </source>
</evidence>
<accession>A0A2G7FJT6</accession>
<proteinExistence type="predicted"/>
<dbReference type="GO" id="GO:0003700">
    <property type="term" value="F:DNA-binding transcription factor activity"/>
    <property type="evidence" value="ECO:0007669"/>
    <property type="project" value="InterPro"/>
</dbReference>
<keyword evidence="3" id="KW-0238">DNA-binding</keyword>
<dbReference type="AlphaFoldDB" id="A0A2G7FJT6"/>
<comment type="subcellular location">
    <subcellularLocation>
        <location evidence="1">Nucleus</location>
    </subcellularLocation>
</comment>
<evidence type="ECO:0000313" key="7">
    <source>
        <dbReference type="EMBL" id="PIG80887.1"/>
    </source>
</evidence>
<keyword evidence="4" id="KW-0804">Transcription</keyword>
<dbReference type="Pfam" id="PF04082">
    <property type="entry name" value="Fungal_trans"/>
    <property type="match status" value="1"/>
</dbReference>
<reference evidence="7 8" key="1">
    <citation type="submission" date="2017-05" db="EMBL/GenBank/DDBJ databases">
        <title>Genome sequence for an aflatoxigenic pathogen of Argentinian peanut, Aspergillus arachidicola.</title>
        <authorList>
            <person name="Moore G."/>
            <person name="Beltz S.B."/>
            <person name="Mack B.M."/>
        </authorList>
    </citation>
    <scope>NUCLEOTIDE SEQUENCE [LARGE SCALE GENOMIC DNA]</scope>
    <source>
        <strain evidence="7 8">CBS 117610</strain>
    </source>
</reference>
<dbReference type="EMBL" id="NEXV01000592">
    <property type="protein sequence ID" value="PIG80887.1"/>
    <property type="molecule type" value="Genomic_DNA"/>
</dbReference>
<keyword evidence="5" id="KW-0539">Nucleus</keyword>
<dbReference type="PANTHER" id="PTHR46910:SF37">
    <property type="entry name" value="ZN(II)2CYS6 TRANSCRIPTION FACTOR (EUROFUNG)"/>
    <property type="match status" value="1"/>
</dbReference>
<dbReference type="InterPro" id="IPR050987">
    <property type="entry name" value="AtrR-like"/>
</dbReference>
<evidence type="ECO:0000259" key="6">
    <source>
        <dbReference type="Pfam" id="PF04082"/>
    </source>
</evidence>
<evidence type="ECO:0000256" key="1">
    <source>
        <dbReference type="ARBA" id="ARBA00004123"/>
    </source>
</evidence>
<comment type="caution">
    <text evidence="7">The sequence shown here is derived from an EMBL/GenBank/DDBJ whole genome shotgun (WGS) entry which is preliminary data.</text>
</comment>
<dbReference type="Proteomes" id="UP000231358">
    <property type="component" value="Unassembled WGS sequence"/>
</dbReference>
<dbReference type="GO" id="GO:0003677">
    <property type="term" value="F:DNA binding"/>
    <property type="evidence" value="ECO:0007669"/>
    <property type="project" value="UniProtKB-KW"/>
</dbReference>
<evidence type="ECO:0000256" key="2">
    <source>
        <dbReference type="ARBA" id="ARBA00023015"/>
    </source>
</evidence>
<protein>
    <recommendedName>
        <fullName evidence="6">Xylanolytic transcriptional activator regulatory domain-containing protein</fullName>
    </recommendedName>
</protein>
<dbReference type="InterPro" id="IPR007219">
    <property type="entry name" value="XnlR_reg_dom"/>
</dbReference>
<evidence type="ECO:0000256" key="4">
    <source>
        <dbReference type="ARBA" id="ARBA00023163"/>
    </source>
</evidence>
<dbReference type="PANTHER" id="PTHR46910">
    <property type="entry name" value="TRANSCRIPTION FACTOR PDR1"/>
    <property type="match status" value="1"/>
</dbReference>
<name>A0A2G7FJT6_9EURO</name>
<dbReference type="GO" id="GO:0005634">
    <property type="term" value="C:nucleus"/>
    <property type="evidence" value="ECO:0007669"/>
    <property type="project" value="UniProtKB-SubCell"/>
</dbReference>
<evidence type="ECO:0000313" key="8">
    <source>
        <dbReference type="Proteomes" id="UP000231358"/>
    </source>
</evidence>
<feature type="non-terminal residue" evidence="7">
    <location>
        <position position="549"/>
    </location>
</feature>
<dbReference type="STRING" id="656916.A0A2G7FJT6"/>
<gene>
    <name evidence="7" type="ORF">AARAC_002686</name>
</gene>
<keyword evidence="8" id="KW-1185">Reference proteome</keyword>